<proteinExistence type="inferred from homology"/>
<evidence type="ECO:0000313" key="15">
    <source>
        <dbReference type="EMBL" id="UZP74610.1"/>
    </source>
</evidence>
<evidence type="ECO:0000256" key="2">
    <source>
        <dbReference type="ARBA" id="ARBA00022448"/>
    </source>
</evidence>
<evidence type="ECO:0000256" key="8">
    <source>
        <dbReference type="ARBA" id="ARBA00023077"/>
    </source>
</evidence>
<dbReference type="EMBL" id="CP036501">
    <property type="protein sequence ID" value="UZP74610.1"/>
    <property type="molecule type" value="Genomic_DNA"/>
</dbReference>
<dbReference type="PROSITE" id="PS52016">
    <property type="entry name" value="TONB_DEPENDENT_REC_3"/>
    <property type="match status" value="1"/>
</dbReference>
<dbReference type="InterPro" id="IPR036942">
    <property type="entry name" value="Beta-barrel_TonB_sf"/>
</dbReference>
<evidence type="ECO:0000259" key="14">
    <source>
        <dbReference type="Pfam" id="PF07715"/>
    </source>
</evidence>
<feature type="domain" description="TonB-dependent receptor-like beta-barrel" evidence="13">
    <location>
        <begin position="292"/>
        <end position="710"/>
    </location>
</feature>
<keyword evidence="15" id="KW-0675">Receptor</keyword>
<dbReference type="InterPro" id="IPR012910">
    <property type="entry name" value="Plug_dom"/>
</dbReference>
<keyword evidence="10 11" id="KW-0998">Cell outer membrane</keyword>
<keyword evidence="16" id="KW-1185">Reference proteome</keyword>
<keyword evidence="9 11" id="KW-0472">Membrane</keyword>
<evidence type="ECO:0000256" key="1">
    <source>
        <dbReference type="ARBA" id="ARBA00004571"/>
    </source>
</evidence>
<reference evidence="15 16" key="1">
    <citation type="submission" date="2019-02" db="EMBL/GenBank/DDBJ databases">
        <title>Halieaceae_genomes.</title>
        <authorList>
            <person name="Li S.-H."/>
        </authorList>
    </citation>
    <scope>NUCLEOTIDE SEQUENCE [LARGE SCALE GENOMIC DNA]</scope>
    <source>
        <strain evidence="15 16">JH123</strain>
    </source>
</reference>
<feature type="domain" description="TonB-dependent receptor plug" evidence="14">
    <location>
        <begin position="41"/>
        <end position="150"/>
    </location>
</feature>
<keyword evidence="7" id="KW-0406">Ion transport</keyword>
<name>A0ABY6Q6I1_9GAMM</name>
<keyword evidence="5 11" id="KW-0812">Transmembrane</keyword>
<dbReference type="Pfam" id="PF07715">
    <property type="entry name" value="Plug"/>
    <property type="match status" value="1"/>
</dbReference>
<gene>
    <name evidence="15" type="ORF">E0F26_07595</name>
</gene>
<keyword evidence="8 12" id="KW-0798">TonB box</keyword>
<evidence type="ECO:0000256" key="11">
    <source>
        <dbReference type="PROSITE-ProRule" id="PRU01360"/>
    </source>
</evidence>
<evidence type="ECO:0000259" key="13">
    <source>
        <dbReference type="Pfam" id="PF00593"/>
    </source>
</evidence>
<dbReference type="PANTHER" id="PTHR32552:SF81">
    <property type="entry name" value="TONB-DEPENDENT OUTER MEMBRANE RECEPTOR"/>
    <property type="match status" value="1"/>
</dbReference>
<evidence type="ECO:0000256" key="12">
    <source>
        <dbReference type="RuleBase" id="RU003357"/>
    </source>
</evidence>
<dbReference type="CDD" id="cd01347">
    <property type="entry name" value="ligand_gated_channel"/>
    <property type="match status" value="1"/>
</dbReference>
<organism evidence="15 16">
    <name type="scientific">Candidatus Paraluminiphilus aquimaris</name>
    <dbReference type="NCBI Taxonomy" id="2518994"/>
    <lineage>
        <taxon>Bacteria</taxon>
        <taxon>Pseudomonadati</taxon>
        <taxon>Pseudomonadota</taxon>
        <taxon>Gammaproteobacteria</taxon>
        <taxon>Cellvibrionales</taxon>
        <taxon>Halieaceae</taxon>
        <taxon>Candidatus Paraluminiphilus</taxon>
    </lineage>
</organism>
<dbReference type="InterPro" id="IPR039426">
    <property type="entry name" value="TonB-dep_rcpt-like"/>
</dbReference>
<dbReference type="Proteomes" id="UP001317963">
    <property type="component" value="Chromosome"/>
</dbReference>
<dbReference type="Pfam" id="PF00593">
    <property type="entry name" value="TonB_dep_Rec_b-barrel"/>
    <property type="match status" value="1"/>
</dbReference>
<keyword evidence="4" id="KW-0410">Iron transport</keyword>
<dbReference type="SUPFAM" id="SSF56935">
    <property type="entry name" value="Porins"/>
    <property type="match status" value="1"/>
</dbReference>
<evidence type="ECO:0000256" key="4">
    <source>
        <dbReference type="ARBA" id="ARBA00022496"/>
    </source>
</evidence>
<evidence type="ECO:0000256" key="7">
    <source>
        <dbReference type="ARBA" id="ARBA00023065"/>
    </source>
</evidence>
<dbReference type="RefSeq" id="WP_279241068.1">
    <property type="nucleotide sequence ID" value="NZ_CP036501.1"/>
</dbReference>
<comment type="subcellular location">
    <subcellularLocation>
        <location evidence="1 11">Cell outer membrane</location>
        <topology evidence="1 11">Multi-pass membrane protein</topology>
    </subcellularLocation>
</comment>
<evidence type="ECO:0000256" key="6">
    <source>
        <dbReference type="ARBA" id="ARBA00023004"/>
    </source>
</evidence>
<accession>A0ABY6Q6I1</accession>
<keyword evidence="6" id="KW-0408">Iron</keyword>
<dbReference type="PANTHER" id="PTHR32552">
    <property type="entry name" value="FERRICHROME IRON RECEPTOR-RELATED"/>
    <property type="match status" value="1"/>
</dbReference>
<dbReference type="InterPro" id="IPR000531">
    <property type="entry name" value="Beta-barrel_TonB"/>
</dbReference>
<keyword evidence="3 11" id="KW-1134">Transmembrane beta strand</keyword>
<keyword evidence="2 11" id="KW-0813">Transport</keyword>
<comment type="similarity">
    <text evidence="11 12">Belongs to the TonB-dependent receptor family.</text>
</comment>
<sequence length="744" mass="81102">MKLPFKKTVLMAGLVTAVPLAQGQSILEEVLVTAQRKAESLQDAPIAITAFQGEDIAARGIRDVQDISNFVPNINIAPSPGGDTGATIAIRGSTTINPALTWEPTVGLYLDGVFLGKNLGGIFEVAELERVEVLRGPQGTLYGKNTLGGAVNLVTRTPGKEFGGYVEGGFGNEGYKALRGRIDTGASGVVGEGLGEFRASIAYSTQSRDGFYENKDLDPTGGFNPFVNQKSSSTFSDMDSDAFRLDAVIEASDTLSYRFSFDQSDVSKAPSMGQLTDVNEAFFAGLDLGFLGDLQALYETSPDRRATAISNDQSGFEKSKVRGTSLTVTKEFEAMTFKSITSQRDLDWSDRLDIDGTPMNLFTSQRQVDYEQFSQEFQWLGQTDSSNWVAGLYYFAEEGDVFNPISFFGLFGAPADNNEYGLNNTSWAVYGQYERQLSDRLTATVGLRYTDEEKDQYVFHPQASTGGVGAFNVSDSDSWNNTTGTLVATYALSDNVNVYGKLAQGWKAGGYNGEAPSADAFFESYDPEEVLSQELGFKSRLMDDRVQLNAAVFMNDVSDMQFSVFLEGTGGAASTVDNAGAATIKGIEIELIAQLSESLRLGANLGTLDTQYDEFIELGQNVKDAKDFPYAPDRTMSIDLDWAVMQSDWGSIDAHVDWSRKSDYVAYTNPDQNVTGQLGSYSILNARVSVSDVQLGDSARLQVSAWGKNITDEEYRENIIPFGLWTVSYWGQPATYGVDLRVDF</sequence>
<evidence type="ECO:0000313" key="16">
    <source>
        <dbReference type="Proteomes" id="UP001317963"/>
    </source>
</evidence>
<evidence type="ECO:0000256" key="10">
    <source>
        <dbReference type="ARBA" id="ARBA00023237"/>
    </source>
</evidence>
<evidence type="ECO:0000256" key="9">
    <source>
        <dbReference type="ARBA" id="ARBA00023136"/>
    </source>
</evidence>
<dbReference type="Gene3D" id="2.40.170.20">
    <property type="entry name" value="TonB-dependent receptor, beta-barrel domain"/>
    <property type="match status" value="1"/>
</dbReference>
<protein>
    <submittedName>
        <fullName evidence="15">TonB-dependent receptor</fullName>
    </submittedName>
</protein>
<evidence type="ECO:0000256" key="3">
    <source>
        <dbReference type="ARBA" id="ARBA00022452"/>
    </source>
</evidence>
<evidence type="ECO:0000256" key="5">
    <source>
        <dbReference type="ARBA" id="ARBA00022692"/>
    </source>
</evidence>